<gene>
    <name evidence="3" type="ORF">KP509_14G064000</name>
</gene>
<feature type="repeat" description="PPR" evidence="2">
    <location>
        <begin position="218"/>
        <end position="252"/>
    </location>
</feature>
<feature type="repeat" description="PPR" evidence="2">
    <location>
        <begin position="116"/>
        <end position="150"/>
    </location>
</feature>
<evidence type="ECO:0000313" key="3">
    <source>
        <dbReference type="EMBL" id="KAH7415874.1"/>
    </source>
</evidence>
<dbReference type="Proteomes" id="UP000825935">
    <property type="component" value="Chromosome 14"/>
</dbReference>
<proteinExistence type="predicted"/>
<feature type="repeat" description="PPR" evidence="2">
    <location>
        <begin position="320"/>
        <end position="354"/>
    </location>
</feature>
<dbReference type="EMBL" id="CM035419">
    <property type="protein sequence ID" value="KAH7415873.1"/>
    <property type="molecule type" value="Genomic_DNA"/>
</dbReference>
<protein>
    <recommendedName>
        <fullName evidence="5">Pentatricopeptide repeat-containing protein</fullName>
    </recommendedName>
</protein>
<dbReference type="InterPro" id="IPR002885">
    <property type="entry name" value="PPR_rpt"/>
</dbReference>
<dbReference type="GO" id="GO:0009451">
    <property type="term" value="P:RNA modification"/>
    <property type="evidence" value="ECO:0007669"/>
    <property type="project" value="InterPro"/>
</dbReference>
<feature type="repeat" description="PPR" evidence="2">
    <location>
        <begin position="523"/>
        <end position="557"/>
    </location>
</feature>
<evidence type="ECO:0000313" key="4">
    <source>
        <dbReference type="Proteomes" id="UP000825935"/>
    </source>
</evidence>
<dbReference type="FunFam" id="1.25.40.10:FF:000073">
    <property type="entry name" value="Pentatricopeptide repeat-containing protein chloroplastic"/>
    <property type="match status" value="2"/>
</dbReference>
<evidence type="ECO:0000256" key="2">
    <source>
        <dbReference type="PROSITE-ProRule" id="PRU00708"/>
    </source>
</evidence>
<organism evidence="3 4">
    <name type="scientific">Ceratopteris richardii</name>
    <name type="common">Triangle waterfern</name>
    <dbReference type="NCBI Taxonomy" id="49495"/>
    <lineage>
        <taxon>Eukaryota</taxon>
        <taxon>Viridiplantae</taxon>
        <taxon>Streptophyta</taxon>
        <taxon>Embryophyta</taxon>
        <taxon>Tracheophyta</taxon>
        <taxon>Polypodiopsida</taxon>
        <taxon>Polypodiidae</taxon>
        <taxon>Polypodiales</taxon>
        <taxon>Pteridineae</taxon>
        <taxon>Pteridaceae</taxon>
        <taxon>Parkerioideae</taxon>
        <taxon>Ceratopteris</taxon>
    </lineage>
</organism>
<dbReference type="FunFam" id="1.25.40.10:FF:000031">
    <property type="entry name" value="Pentatricopeptide repeat-containing protein mitochondrial"/>
    <property type="match status" value="2"/>
</dbReference>
<dbReference type="Pfam" id="PF01535">
    <property type="entry name" value="PPR"/>
    <property type="match status" value="5"/>
</dbReference>
<dbReference type="EMBL" id="CM035419">
    <property type="protein sequence ID" value="KAH7415874.1"/>
    <property type="molecule type" value="Genomic_DNA"/>
</dbReference>
<name>A0A8T2TDM7_CERRI</name>
<dbReference type="PANTHER" id="PTHR24015:SF548">
    <property type="entry name" value="OS08G0340900 PROTEIN"/>
    <property type="match status" value="1"/>
</dbReference>
<dbReference type="OrthoDB" id="185373at2759"/>
<dbReference type="FunFam" id="1.25.40.10:FF:000227">
    <property type="entry name" value="Pentatricopeptide repeat-containing protein At3g13880"/>
    <property type="match status" value="1"/>
</dbReference>
<evidence type="ECO:0008006" key="5">
    <source>
        <dbReference type="Google" id="ProtNLM"/>
    </source>
</evidence>
<reference evidence="3" key="1">
    <citation type="submission" date="2021-08" db="EMBL/GenBank/DDBJ databases">
        <title>WGS assembly of Ceratopteris richardii.</title>
        <authorList>
            <person name="Marchant D.B."/>
            <person name="Chen G."/>
            <person name="Jenkins J."/>
            <person name="Shu S."/>
            <person name="Leebens-Mack J."/>
            <person name="Grimwood J."/>
            <person name="Schmutz J."/>
            <person name="Soltis P."/>
            <person name="Soltis D."/>
            <person name="Chen Z.-H."/>
        </authorList>
    </citation>
    <scope>NUCLEOTIDE SEQUENCE</scope>
    <source>
        <strain evidence="3">Whitten #5841</strain>
        <tissue evidence="3">Leaf</tissue>
    </source>
</reference>
<keyword evidence="4" id="KW-1185">Reference proteome</keyword>
<dbReference type="InterPro" id="IPR046960">
    <property type="entry name" value="PPR_At4g14850-like_plant"/>
</dbReference>
<comment type="caution">
    <text evidence="3">The sequence shown here is derived from an EMBL/GenBank/DDBJ whole genome shotgun (WGS) entry which is preliminary data.</text>
</comment>
<dbReference type="PROSITE" id="PS51375">
    <property type="entry name" value="PPR"/>
    <property type="match status" value="5"/>
</dbReference>
<dbReference type="AlphaFoldDB" id="A0A8T2TDM7"/>
<accession>A0A8T2TDM7</accession>
<dbReference type="NCBIfam" id="TIGR00756">
    <property type="entry name" value="PPR"/>
    <property type="match status" value="4"/>
</dbReference>
<keyword evidence="1" id="KW-0677">Repeat</keyword>
<dbReference type="InterPro" id="IPR011990">
    <property type="entry name" value="TPR-like_helical_dom_sf"/>
</dbReference>
<dbReference type="Gene3D" id="1.25.40.10">
    <property type="entry name" value="Tetratricopeptide repeat domain"/>
    <property type="match status" value="6"/>
</dbReference>
<sequence length="663" mass="74094">MLKLQPSKGFSSLLQRFSRLSVNGQYFRVVREERISTLGPYRHYDARSEEFEYVNLLKMCAKKKDLTKGIGIHVHVATCRFLEHNVFLGSALISMYANCDAIEKAQQVFDELPICNEVTWNALIAAYGQQGRYKEALNCFGCMQSRGFYPDAFTYSCILKCCSNLKILGKGHEIHAQIVRLGLLETDSVLASALVDMYIKCGALEKAQQVFDELPFQDRFVWTALIAGYSEHGLGAKAITMYEQMQSKGFALDAVTFICVLQACASIQNCTKGEEVHAQIVKMHFLDKDRSVGTALVDMYAKCGSYDKALEVFDYINTRDTILWNAIITACAQLEYAEEAWNFFQQMQLESFCPTTVTFACVLKACSNLKAQAKGQEIHARIAKDHSQEHVVLGNALIDMYSKCGALIKAQKVFDVLSFRDRISWTALIVGYVQHGYGEEAISWFEHMQSQGFFADTVTLSCTLKACGSIGALNKGEEIHALIKREQFLIADITVNNALIYMYAKCGAVEKAYEVFDGLPTKNVVSWNIIISLNAQYGCSEEVMLHFKQMQHEGFSPDSITFISMLKACSVVGAAYLGQNLHDKIISVGSFDKAAVANALVTMYSSCGMLIEAHELFNKLQEKDLALLSTLMLGYSLLGDDQSVFRLFDNLIEVNMEPNSVDM</sequence>
<dbReference type="Pfam" id="PF13041">
    <property type="entry name" value="PPR_2"/>
    <property type="match status" value="5"/>
</dbReference>
<dbReference type="PANTHER" id="PTHR24015">
    <property type="entry name" value="OS07G0578800 PROTEIN-RELATED"/>
    <property type="match status" value="1"/>
</dbReference>
<dbReference type="GO" id="GO:0003723">
    <property type="term" value="F:RNA binding"/>
    <property type="evidence" value="ECO:0007669"/>
    <property type="project" value="InterPro"/>
</dbReference>
<feature type="repeat" description="PPR" evidence="2">
    <location>
        <begin position="421"/>
        <end position="455"/>
    </location>
</feature>
<evidence type="ECO:0000256" key="1">
    <source>
        <dbReference type="ARBA" id="ARBA00022737"/>
    </source>
</evidence>
<dbReference type="OMA" id="SACAEIQ"/>